<dbReference type="AlphaFoldDB" id="A0A5C3KRC0"/>
<feature type="region of interest" description="Disordered" evidence="1">
    <location>
        <begin position="129"/>
        <end position="187"/>
    </location>
</feature>
<feature type="compositionally biased region" description="Basic and acidic residues" evidence="1">
    <location>
        <begin position="157"/>
        <end position="166"/>
    </location>
</feature>
<evidence type="ECO:0000259" key="2">
    <source>
        <dbReference type="Pfam" id="PF12776"/>
    </source>
</evidence>
<sequence length="187" mass="20289">MVASWTSAEETALLEFLVDHKSEAGDNGMFKLATFEKAAASIADLLTKGTVKTAKVCQNKYSAFRTTHRMIKLIKSKSGWTWSDETGASITPDTASSWDDSVAHNEGAKPFRNKGWSHLDLMEQLSPSPATGAGVFHPTGAVAPLGASQVQDQTQDMQDRDPDRLSDQSSDESPPPSLPVTHKSWLQ</sequence>
<feature type="domain" description="Myb/SANT-like" evidence="2">
    <location>
        <begin position="4"/>
        <end position="88"/>
    </location>
</feature>
<dbReference type="Proteomes" id="UP000307440">
    <property type="component" value="Unassembled WGS sequence"/>
</dbReference>
<dbReference type="OrthoDB" id="2930561at2759"/>
<name>A0A5C3KRC0_COPMA</name>
<accession>A0A5C3KRC0</accession>
<evidence type="ECO:0000313" key="4">
    <source>
        <dbReference type="Proteomes" id="UP000307440"/>
    </source>
</evidence>
<keyword evidence="4" id="KW-1185">Reference proteome</keyword>
<organism evidence="3 4">
    <name type="scientific">Coprinopsis marcescibilis</name>
    <name type="common">Agaric fungus</name>
    <name type="synonym">Psathyrella marcescibilis</name>
    <dbReference type="NCBI Taxonomy" id="230819"/>
    <lineage>
        <taxon>Eukaryota</taxon>
        <taxon>Fungi</taxon>
        <taxon>Dikarya</taxon>
        <taxon>Basidiomycota</taxon>
        <taxon>Agaricomycotina</taxon>
        <taxon>Agaricomycetes</taxon>
        <taxon>Agaricomycetidae</taxon>
        <taxon>Agaricales</taxon>
        <taxon>Agaricineae</taxon>
        <taxon>Psathyrellaceae</taxon>
        <taxon>Coprinopsis</taxon>
    </lineage>
</organism>
<reference evidence="3 4" key="1">
    <citation type="journal article" date="2019" name="Nat. Ecol. Evol.">
        <title>Megaphylogeny resolves global patterns of mushroom evolution.</title>
        <authorList>
            <person name="Varga T."/>
            <person name="Krizsan K."/>
            <person name="Foldi C."/>
            <person name="Dima B."/>
            <person name="Sanchez-Garcia M."/>
            <person name="Sanchez-Ramirez S."/>
            <person name="Szollosi G.J."/>
            <person name="Szarkandi J.G."/>
            <person name="Papp V."/>
            <person name="Albert L."/>
            <person name="Andreopoulos W."/>
            <person name="Angelini C."/>
            <person name="Antonin V."/>
            <person name="Barry K.W."/>
            <person name="Bougher N.L."/>
            <person name="Buchanan P."/>
            <person name="Buyck B."/>
            <person name="Bense V."/>
            <person name="Catcheside P."/>
            <person name="Chovatia M."/>
            <person name="Cooper J."/>
            <person name="Damon W."/>
            <person name="Desjardin D."/>
            <person name="Finy P."/>
            <person name="Geml J."/>
            <person name="Haridas S."/>
            <person name="Hughes K."/>
            <person name="Justo A."/>
            <person name="Karasinski D."/>
            <person name="Kautmanova I."/>
            <person name="Kiss B."/>
            <person name="Kocsube S."/>
            <person name="Kotiranta H."/>
            <person name="LaButti K.M."/>
            <person name="Lechner B.E."/>
            <person name="Liimatainen K."/>
            <person name="Lipzen A."/>
            <person name="Lukacs Z."/>
            <person name="Mihaltcheva S."/>
            <person name="Morgado L.N."/>
            <person name="Niskanen T."/>
            <person name="Noordeloos M.E."/>
            <person name="Ohm R.A."/>
            <person name="Ortiz-Santana B."/>
            <person name="Ovrebo C."/>
            <person name="Racz N."/>
            <person name="Riley R."/>
            <person name="Savchenko A."/>
            <person name="Shiryaev A."/>
            <person name="Soop K."/>
            <person name="Spirin V."/>
            <person name="Szebenyi C."/>
            <person name="Tomsovsky M."/>
            <person name="Tulloss R.E."/>
            <person name="Uehling J."/>
            <person name="Grigoriev I.V."/>
            <person name="Vagvolgyi C."/>
            <person name="Papp T."/>
            <person name="Martin F.M."/>
            <person name="Miettinen O."/>
            <person name="Hibbett D.S."/>
            <person name="Nagy L.G."/>
        </authorList>
    </citation>
    <scope>NUCLEOTIDE SEQUENCE [LARGE SCALE GENOMIC DNA]</scope>
    <source>
        <strain evidence="3 4">CBS 121175</strain>
    </source>
</reference>
<gene>
    <name evidence="3" type="ORF">FA15DRAFT_671125</name>
</gene>
<dbReference type="STRING" id="230819.A0A5C3KRC0"/>
<dbReference type="EMBL" id="ML210232">
    <property type="protein sequence ID" value="TFK22797.1"/>
    <property type="molecule type" value="Genomic_DNA"/>
</dbReference>
<evidence type="ECO:0000256" key="1">
    <source>
        <dbReference type="SAM" id="MobiDB-lite"/>
    </source>
</evidence>
<evidence type="ECO:0000313" key="3">
    <source>
        <dbReference type="EMBL" id="TFK22797.1"/>
    </source>
</evidence>
<proteinExistence type="predicted"/>
<protein>
    <recommendedName>
        <fullName evidence="2">Myb/SANT-like domain-containing protein</fullName>
    </recommendedName>
</protein>
<dbReference type="Pfam" id="PF12776">
    <property type="entry name" value="Myb_DNA-bind_3"/>
    <property type="match status" value="1"/>
</dbReference>
<dbReference type="InterPro" id="IPR024752">
    <property type="entry name" value="Myb/SANT-like_dom"/>
</dbReference>